<dbReference type="RefSeq" id="WP_239073290.1">
    <property type="nucleotide sequence ID" value="NZ_BOOX01000010.1"/>
</dbReference>
<keyword evidence="6" id="KW-0808">Transferase</keyword>
<dbReference type="InterPro" id="IPR000537">
    <property type="entry name" value="UbiA_prenyltransferase"/>
</dbReference>
<dbReference type="Pfam" id="PF01040">
    <property type="entry name" value="UbiA"/>
    <property type="match status" value="1"/>
</dbReference>
<feature type="transmembrane region" description="Helical" evidence="5">
    <location>
        <begin position="255"/>
        <end position="279"/>
    </location>
</feature>
<keyword evidence="3 5" id="KW-1133">Transmembrane helix</keyword>
<dbReference type="AlphaFoldDB" id="A0A2M9D0Y2"/>
<feature type="transmembrane region" description="Helical" evidence="5">
    <location>
        <begin position="131"/>
        <end position="152"/>
    </location>
</feature>
<feature type="transmembrane region" description="Helical" evidence="5">
    <location>
        <begin position="158"/>
        <end position="180"/>
    </location>
</feature>
<evidence type="ECO:0000313" key="6">
    <source>
        <dbReference type="EMBL" id="PJJ77856.1"/>
    </source>
</evidence>
<sequence>MVPMGVRVRGLVVASHAGPTAVVTLLTLSLATGIEAGTLTTVLVTAAVLCGQLSVGWSNDWLDAARDARVGRSDKPTVVGVVGASELRTAAFVALAACVVLSYANGWVAGTLHVLAVASAWSYNVRLKSTVLSWLPYAVSFGLLPAFIVAAPDDGRVVAAWTVAAAALLGVGAHLANVLPDIEDDAATGVRGLPHRLGRRRVAVLAPLVLLAASVVILVGPSSSPGLPRIAFASLTVVMAVAAGVVGARWPRSRLPFGLSMGVAALCVVELVIVAPSVALPG</sequence>
<dbReference type="Gene3D" id="1.10.357.140">
    <property type="entry name" value="UbiA prenyltransferase"/>
    <property type="match status" value="1"/>
</dbReference>
<evidence type="ECO:0000313" key="7">
    <source>
        <dbReference type="Proteomes" id="UP000231693"/>
    </source>
</evidence>
<comment type="caution">
    <text evidence="6">The sequence shown here is derived from an EMBL/GenBank/DDBJ whole genome shotgun (WGS) entry which is preliminary data.</text>
</comment>
<keyword evidence="7" id="KW-1185">Reference proteome</keyword>
<keyword evidence="2 5" id="KW-0812">Transmembrane</keyword>
<dbReference type="GO" id="GO:0016020">
    <property type="term" value="C:membrane"/>
    <property type="evidence" value="ECO:0007669"/>
    <property type="project" value="UniProtKB-SubCell"/>
</dbReference>
<dbReference type="GO" id="GO:0016765">
    <property type="term" value="F:transferase activity, transferring alkyl or aryl (other than methyl) groups"/>
    <property type="evidence" value="ECO:0007669"/>
    <property type="project" value="InterPro"/>
</dbReference>
<dbReference type="Proteomes" id="UP000231693">
    <property type="component" value="Unassembled WGS sequence"/>
</dbReference>
<evidence type="ECO:0000256" key="3">
    <source>
        <dbReference type="ARBA" id="ARBA00022989"/>
    </source>
</evidence>
<evidence type="ECO:0000256" key="5">
    <source>
        <dbReference type="SAM" id="Phobius"/>
    </source>
</evidence>
<feature type="transmembrane region" description="Helical" evidence="5">
    <location>
        <begin position="226"/>
        <end position="248"/>
    </location>
</feature>
<evidence type="ECO:0000256" key="1">
    <source>
        <dbReference type="ARBA" id="ARBA00004141"/>
    </source>
</evidence>
<organism evidence="6 7">
    <name type="scientific">Sediminihabitans luteus</name>
    <dbReference type="NCBI Taxonomy" id="1138585"/>
    <lineage>
        <taxon>Bacteria</taxon>
        <taxon>Bacillati</taxon>
        <taxon>Actinomycetota</taxon>
        <taxon>Actinomycetes</taxon>
        <taxon>Micrococcales</taxon>
        <taxon>Cellulomonadaceae</taxon>
        <taxon>Sediminihabitans</taxon>
    </lineage>
</organism>
<dbReference type="InterPro" id="IPR044878">
    <property type="entry name" value="UbiA_sf"/>
</dbReference>
<evidence type="ECO:0000256" key="4">
    <source>
        <dbReference type="ARBA" id="ARBA00023136"/>
    </source>
</evidence>
<name>A0A2M9D0Y2_9CELL</name>
<feature type="transmembrane region" description="Helical" evidence="5">
    <location>
        <begin position="90"/>
        <end position="119"/>
    </location>
</feature>
<evidence type="ECO:0000256" key="2">
    <source>
        <dbReference type="ARBA" id="ARBA00022692"/>
    </source>
</evidence>
<comment type="subcellular location">
    <subcellularLocation>
        <location evidence="1">Membrane</location>
        <topology evidence="1">Multi-pass membrane protein</topology>
    </subcellularLocation>
</comment>
<protein>
    <submittedName>
        <fullName evidence="6">1,4-dihydroxy-2-naphthoate octaprenyltransferase</fullName>
    </submittedName>
</protein>
<gene>
    <name evidence="6" type="ORF">CLV28_1082</name>
</gene>
<reference evidence="6 7" key="1">
    <citation type="submission" date="2017-11" db="EMBL/GenBank/DDBJ databases">
        <title>Genomic Encyclopedia of Archaeal and Bacterial Type Strains, Phase II (KMG-II): From Individual Species to Whole Genera.</title>
        <authorList>
            <person name="Goeker M."/>
        </authorList>
    </citation>
    <scope>NUCLEOTIDE SEQUENCE [LARGE SCALE GENOMIC DNA]</scope>
    <source>
        <strain evidence="6 7">DSM 25478</strain>
    </source>
</reference>
<accession>A0A2M9D0Y2</accession>
<dbReference type="EMBL" id="PGFE01000001">
    <property type="protein sequence ID" value="PJJ77856.1"/>
    <property type="molecule type" value="Genomic_DNA"/>
</dbReference>
<feature type="transmembrane region" description="Helical" evidence="5">
    <location>
        <begin position="201"/>
        <end position="220"/>
    </location>
</feature>
<dbReference type="CDD" id="cd13956">
    <property type="entry name" value="PT_UbiA"/>
    <property type="match status" value="1"/>
</dbReference>
<proteinExistence type="predicted"/>
<keyword evidence="4 5" id="KW-0472">Membrane</keyword>